<dbReference type="Proteomes" id="UP001054945">
    <property type="component" value="Unassembled WGS sequence"/>
</dbReference>
<organism evidence="1 2">
    <name type="scientific">Caerostris extrusa</name>
    <name type="common">Bark spider</name>
    <name type="synonym">Caerostris bankana</name>
    <dbReference type="NCBI Taxonomy" id="172846"/>
    <lineage>
        <taxon>Eukaryota</taxon>
        <taxon>Metazoa</taxon>
        <taxon>Ecdysozoa</taxon>
        <taxon>Arthropoda</taxon>
        <taxon>Chelicerata</taxon>
        <taxon>Arachnida</taxon>
        <taxon>Araneae</taxon>
        <taxon>Araneomorphae</taxon>
        <taxon>Entelegynae</taxon>
        <taxon>Araneoidea</taxon>
        <taxon>Araneidae</taxon>
        <taxon>Caerostris</taxon>
    </lineage>
</organism>
<evidence type="ECO:0000313" key="2">
    <source>
        <dbReference type="Proteomes" id="UP001054945"/>
    </source>
</evidence>
<dbReference type="AlphaFoldDB" id="A0AAV4MXX1"/>
<comment type="caution">
    <text evidence="1">The sequence shown here is derived from an EMBL/GenBank/DDBJ whole genome shotgun (WGS) entry which is preliminary data.</text>
</comment>
<sequence>MSMVCSNFILMEDIACLLSTHLIDEFIENVGFHRMNRPVECPDHRVESPHHRYASHFQISKAQEMLTRYFLGRVLFIEFRYAFHFQISKAQDMLTRYFLGQSSFHRIPGINKHSKCSNPYSSRFWIVCFPFSDLESARDADKVFSGQSSFHRIPVLTNIRNAVILIRAGLDRAFVKELRRGSPSHLTSLYPRSRVPFHHRPIR</sequence>
<reference evidence="1 2" key="1">
    <citation type="submission" date="2021-06" db="EMBL/GenBank/DDBJ databases">
        <title>Caerostris extrusa draft genome.</title>
        <authorList>
            <person name="Kono N."/>
            <person name="Arakawa K."/>
        </authorList>
    </citation>
    <scope>NUCLEOTIDE SEQUENCE [LARGE SCALE GENOMIC DNA]</scope>
</reference>
<protein>
    <recommendedName>
        <fullName evidence="3">Maturase K</fullName>
    </recommendedName>
</protein>
<evidence type="ECO:0000313" key="1">
    <source>
        <dbReference type="EMBL" id="GIX77357.1"/>
    </source>
</evidence>
<accession>A0AAV4MXX1</accession>
<keyword evidence="2" id="KW-1185">Reference proteome</keyword>
<gene>
    <name evidence="1" type="ORF">CEXT_31321</name>
</gene>
<dbReference type="EMBL" id="BPLR01002747">
    <property type="protein sequence ID" value="GIX77357.1"/>
    <property type="molecule type" value="Genomic_DNA"/>
</dbReference>
<proteinExistence type="predicted"/>
<name>A0AAV4MXX1_CAEEX</name>
<evidence type="ECO:0008006" key="3">
    <source>
        <dbReference type="Google" id="ProtNLM"/>
    </source>
</evidence>